<reference evidence="1 2" key="1">
    <citation type="journal article" date="2022" name="Nat. Ecol. Evol.">
        <title>A masculinizing supergene underlies an exaggerated male reproductive morph in a spider.</title>
        <authorList>
            <person name="Hendrickx F."/>
            <person name="De Corte Z."/>
            <person name="Sonet G."/>
            <person name="Van Belleghem S.M."/>
            <person name="Kostlbacher S."/>
            <person name="Vangestel C."/>
        </authorList>
    </citation>
    <scope>NUCLEOTIDE SEQUENCE [LARGE SCALE GENOMIC DNA]</scope>
    <source>
        <strain evidence="1">W744_W776</strain>
    </source>
</reference>
<comment type="caution">
    <text evidence="1">The sequence shown here is derived from an EMBL/GenBank/DDBJ whole genome shotgun (WGS) entry which is preliminary data.</text>
</comment>
<proteinExistence type="predicted"/>
<dbReference type="AlphaFoldDB" id="A0AAV6UNM6"/>
<dbReference type="EMBL" id="JAFNEN010000323">
    <property type="protein sequence ID" value="KAG8185841.1"/>
    <property type="molecule type" value="Genomic_DNA"/>
</dbReference>
<organism evidence="1 2">
    <name type="scientific">Oedothorax gibbosus</name>
    <dbReference type="NCBI Taxonomy" id="931172"/>
    <lineage>
        <taxon>Eukaryota</taxon>
        <taxon>Metazoa</taxon>
        <taxon>Ecdysozoa</taxon>
        <taxon>Arthropoda</taxon>
        <taxon>Chelicerata</taxon>
        <taxon>Arachnida</taxon>
        <taxon>Araneae</taxon>
        <taxon>Araneomorphae</taxon>
        <taxon>Entelegynae</taxon>
        <taxon>Araneoidea</taxon>
        <taxon>Linyphiidae</taxon>
        <taxon>Erigoninae</taxon>
        <taxon>Oedothorax</taxon>
    </lineage>
</organism>
<sequence>MACADEKGRFTLSWDIGNFSDFLFSAERGNSVLTSPAWKTEITDESALSWFLSIYQSESNIRIDLNCLNESGIPDNCEVSFISSCGRWTKSATVSSPNVTMMITDRVGSDITAAQVGDALALRFEIIDSNS</sequence>
<evidence type="ECO:0000313" key="2">
    <source>
        <dbReference type="Proteomes" id="UP000827092"/>
    </source>
</evidence>
<gene>
    <name evidence="1" type="ORF">JTE90_024815</name>
</gene>
<accession>A0AAV6UNM6</accession>
<name>A0AAV6UNM6_9ARAC</name>
<protein>
    <submittedName>
        <fullName evidence="1">Uncharacterized protein</fullName>
    </submittedName>
</protein>
<evidence type="ECO:0000313" key="1">
    <source>
        <dbReference type="EMBL" id="KAG8185841.1"/>
    </source>
</evidence>
<dbReference type="Proteomes" id="UP000827092">
    <property type="component" value="Unassembled WGS sequence"/>
</dbReference>
<keyword evidence="2" id="KW-1185">Reference proteome</keyword>